<feature type="transmembrane region" description="Helical" evidence="1">
    <location>
        <begin position="63"/>
        <end position="86"/>
    </location>
</feature>
<feature type="transmembrane region" description="Helical" evidence="1">
    <location>
        <begin position="6"/>
        <end position="23"/>
    </location>
</feature>
<dbReference type="RefSeq" id="WP_014185950.1">
    <property type="nucleotide sequence ID" value="NC_016584.1"/>
</dbReference>
<keyword evidence="1" id="KW-0812">Transmembrane</keyword>
<feature type="transmembrane region" description="Helical" evidence="1">
    <location>
        <begin position="30"/>
        <end position="51"/>
    </location>
</feature>
<organism evidence="2 3">
    <name type="scientific">Desulfosporosinus orientis (strain ATCC 19365 / DSM 765 / NCIMB 8382 / VKM B-1628 / Singapore I)</name>
    <name type="common">Desulfotomaculum orientis</name>
    <dbReference type="NCBI Taxonomy" id="768706"/>
    <lineage>
        <taxon>Bacteria</taxon>
        <taxon>Bacillati</taxon>
        <taxon>Bacillota</taxon>
        <taxon>Clostridia</taxon>
        <taxon>Eubacteriales</taxon>
        <taxon>Desulfitobacteriaceae</taxon>
        <taxon>Desulfosporosinus</taxon>
    </lineage>
</organism>
<evidence type="ECO:0000256" key="1">
    <source>
        <dbReference type="SAM" id="Phobius"/>
    </source>
</evidence>
<dbReference type="AlphaFoldDB" id="G7WIR8"/>
<dbReference type="STRING" id="768706.Desor_3664"/>
<dbReference type="Proteomes" id="UP000006346">
    <property type="component" value="Chromosome"/>
</dbReference>
<dbReference type="KEGG" id="dor:Desor_3664"/>
<protein>
    <submittedName>
        <fullName evidence="2">Uncharacterized protein</fullName>
    </submittedName>
</protein>
<proteinExistence type="predicted"/>
<dbReference type="OrthoDB" id="1797032at2"/>
<name>G7WIR8_DESOD</name>
<gene>
    <name evidence="2" type="ordered locus">Desor_3664</name>
</gene>
<keyword evidence="1" id="KW-1133">Transmembrane helix</keyword>
<evidence type="ECO:0000313" key="2">
    <source>
        <dbReference type="EMBL" id="AET69142.1"/>
    </source>
</evidence>
<evidence type="ECO:0000313" key="3">
    <source>
        <dbReference type="Proteomes" id="UP000006346"/>
    </source>
</evidence>
<feature type="transmembrane region" description="Helical" evidence="1">
    <location>
        <begin position="124"/>
        <end position="143"/>
    </location>
</feature>
<dbReference type="PATRIC" id="fig|768706.3.peg.3700"/>
<keyword evidence="1" id="KW-0472">Membrane</keyword>
<sequence length="155" mass="17824">MPKFLVYPIFTSIFSIILIANVPKSEIRRLSIYGIIFGGMLDVIVHLFGYITGLFSWTNFGPFGFIGVHIFPNVSWSIFFILYFYFLPQQRPLNYIFIGGGIFFSIMYYNMVIDMGILNASSRFWLPLFGFSVWFGLATWGYYKLNGGISLGKHS</sequence>
<dbReference type="HOGENOM" id="CLU_115763_1_0_9"/>
<keyword evidence="3" id="KW-1185">Reference proteome</keyword>
<reference evidence="3" key="1">
    <citation type="submission" date="2011-11" db="EMBL/GenBank/DDBJ databases">
        <title>Complete sequence of Desulfosporosinus orientis DSM 765.</title>
        <authorList>
            <person name="Lucas S."/>
            <person name="Han J."/>
            <person name="Lapidus A."/>
            <person name="Cheng J.-F."/>
            <person name="Goodwin L."/>
            <person name="Pitluck S."/>
            <person name="Peters L."/>
            <person name="Ovchinnikova G."/>
            <person name="Teshima H."/>
            <person name="Detter J.C."/>
            <person name="Han C."/>
            <person name="Tapia R."/>
            <person name="Land M."/>
            <person name="Hauser L."/>
            <person name="Kyrpides N."/>
            <person name="Ivanova N."/>
            <person name="Pagani I."/>
            <person name="Pester M."/>
            <person name="Spring S."/>
            <person name="Ollivier B."/>
            <person name="Rattei T."/>
            <person name="Klenk H.-P."/>
            <person name="Wagner M."/>
            <person name="Loy A."/>
            <person name="Woyke T."/>
        </authorList>
    </citation>
    <scope>NUCLEOTIDE SEQUENCE [LARGE SCALE GENOMIC DNA]</scope>
    <source>
        <strain evidence="3">ATCC 19365 / DSM 765 / NCIMB 8382 / VKM B-1628</strain>
    </source>
</reference>
<reference evidence="2 3" key="2">
    <citation type="journal article" date="2012" name="J. Bacteriol.">
        <title>Complete genome sequences of Desulfosporosinus orientis DSM765T, Desulfosporosinus youngiae DSM17734T, Desulfosporosinus meridiei DSM13257T, and Desulfosporosinus acidiphilus DSM22704T.</title>
        <authorList>
            <person name="Pester M."/>
            <person name="Brambilla E."/>
            <person name="Alazard D."/>
            <person name="Rattei T."/>
            <person name="Weinmaier T."/>
            <person name="Han J."/>
            <person name="Lucas S."/>
            <person name="Lapidus A."/>
            <person name="Cheng J.F."/>
            <person name="Goodwin L."/>
            <person name="Pitluck S."/>
            <person name="Peters L."/>
            <person name="Ovchinnikova G."/>
            <person name="Teshima H."/>
            <person name="Detter J.C."/>
            <person name="Han C.S."/>
            <person name="Tapia R."/>
            <person name="Land M.L."/>
            <person name="Hauser L."/>
            <person name="Kyrpides N.C."/>
            <person name="Ivanova N.N."/>
            <person name="Pagani I."/>
            <person name="Huntmann M."/>
            <person name="Wei C.L."/>
            <person name="Davenport K.W."/>
            <person name="Daligault H."/>
            <person name="Chain P.S."/>
            <person name="Chen A."/>
            <person name="Mavromatis K."/>
            <person name="Markowitz V."/>
            <person name="Szeto E."/>
            <person name="Mikhailova N."/>
            <person name="Pati A."/>
            <person name="Wagner M."/>
            <person name="Woyke T."/>
            <person name="Ollivier B."/>
            <person name="Klenk H.P."/>
            <person name="Spring S."/>
            <person name="Loy A."/>
        </authorList>
    </citation>
    <scope>NUCLEOTIDE SEQUENCE [LARGE SCALE GENOMIC DNA]</scope>
    <source>
        <strain evidence="3">ATCC 19365 / DSM 765 / NCIMB 8382 / VKM B-1628</strain>
    </source>
</reference>
<feature type="transmembrane region" description="Helical" evidence="1">
    <location>
        <begin position="93"/>
        <end position="112"/>
    </location>
</feature>
<dbReference type="eggNOG" id="ENOG5033X3I">
    <property type="taxonomic scope" value="Bacteria"/>
</dbReference>
<dbReference type="EMBL" id="CP003108">
    <property type="protein sequence ID" value="AET69142.1"/>
    <property type="molecule type" value="Genomic_DNA"/>
</dbReference>
<accession>G7WIR8</accession>